<sequence>MAVFRPPEKGERARRPALSFANWVKIIETQGFSPTSSPLSTILYIMVFRPHLYNMSDAETPENTSPVSSIGTSPRWITEHLKTNVQKNMFGALTLSHSRPNEGVSNFLTRINFHKQHD</sequence>
<accession>A0AAD5MHF6</accession>
<dbReference type="AlphaFoldDB" id="A0AAD5MHF6"/>
<keyword evidence="2" id="KW-1185">Reference proteome</keyword>
<dbReference type="Proteomes" id="UP001196413">
    <property type="component" value="Unassembled WGS sequence"/>
</dbReference>
<evidence type="ECO:0000313" key="1">
    <source>
        <dbReference type="EMBL" id="KAJ1347731.1"/>
    </source>
</evidence>
<reference evidence="1" key="1">
    <citation type="submission" date="2021-06" db="EMBL/GenBank/DDBJ databases">
        <title>Parelaphostrongylus tenuis whole genome reference sequence.</title>
        <authorList>
            <person name="Garwood T.J."/>
            <person name="Larsen P.A."/>
            <person name="Fountain-Jones N.M."/>
            <person name="Garbe J.R."/>
            <person name="Macchietto M.G."/>
            <person name="Kania S.A."/>
            <person name="Gerhold R.W."/>
            <person name="Richards J.E."/>
            <person name="Wolf T.M."/>
        </authorList>
    </citation>
    <scope>NUCLEOTIDE SEQUENCE</scope>
    <source>
        <strain evidence="1">MNPRO001-30</strain>
        <tissue evidence="1">Meninges</tissue>
    </source>
</reference>
<organism evidence="1 2">
    <name type="scientific">Parelaphostrongylus tenuis</name>
    <name type="common">Meningeal worm</name>
    <dbReference type="NCBI Taxonomy" id="148309"/>
    <lineage>
        <taxon>Eukaryota</taxon>
        <taxon>Metazoa</taxon>
        <taxon>Ecdysozoa</taxon>
        <taxon>Nematoda</taxon>
        <taxon>Chromadorea</taxon>
        <taxon>Rhabditida</taxon>
        <taxon>Rhabditina</taxon>
        <taxon>Rhabditomorpha</taxon>
        <taxon>Strongyloidea</taxon>
        <taxon>Metastrongylidae</taxon>
        <taxon>Parelaphostrongylus</taxon>
    </lineage>
</organism>
<gene>
    <name evidence="1" type="ORF">KIN20_002871</name>
</gene>
<comment type="caution">
    <text evidence="1">The sequence shown here is derived from an EMBL/GenBank/DDBJ whole genome shotgun (WGS) entry which is preliminary data.</text>
</comment>
<protein>
    <submittedName>
        <fullName evidence="1">Uncharacterized protein</fullName>
    </submittedName>
</protein>
<proteinExistence type="predicted"/>
<dbReference type="EMBL" id="JAHQIW010000373">
    <property type="protein sequence ID" value="KAJ1347731.1"/>
    <property type="molecule type" value="Genomic_DNA"/>
</dbReference>
<name>A0AAD5MHF6_PARTN</name>
<evidence type="ECO:0000313" key="2">
    <source>
        <dbReference type="Proteomes" id="UP001196413"/>
    </source>
</evidence>